<proteinExistence type="predicted"/>
<reference evidence="1" key="2">
    <citation type="journal article" date="2015" name="Data Brief">
        <title>Shoot transcriptome of the giant reed, Arundo donax.</title>
        <authorList>
            <person name="Barrero R.A."/>
            <person name="Guerrero F.D."/>
            <person name="Moolhuijzen P."/>
            <person name="Goolsby J.A."/>
            <person name="Tidwell J."/>
            <person name="Bellgard S.E."/>
            <person name="Bellgard M.I."/>
        </authorList>
    </citation>
    <scope>NUCLEOTIDE SEQUENCE</scope>
    <source>
        <tissue evidence="1">Shoot tissue taken approximately 20 cm above the soil surface</tissue>
    </source>
</reference>
<evidence type="ECO:0000313" key="1">
    <source>
        <dbReference type="EMBL" id="JAE07536.1"/>
    </source>
</evidence>
<sequence length="16" mass="1888">MVRKSELLCWPNAKGR</sequence>
<accession>A0A0A9FBL5</accession>
<dbReference type="EMBL" id="GBRH01190360">
    <property type="protein sequence ID" value="JAE07536.1"/>
    <property type="molecule type" value="Transcribed_RNA"/>
</dbReference>
<protein>
    <submittedName>
        <fullName evidence="1">Uncharacterized protein</fullName>
    </submittedName>
</protein>
<organism evidence="1">
    <name type="scientific">Arundo donax</name>
    <name type="common">Giant reed</name>
    <name type="synonym">Donax arundinaceus</name>
    <dbReference type="NCBI Taxonomy" id="35708"/>
    <lineage>
        <taxon>Eukaryota</taxon>
        <taxon>Viridiplantae</taxon>
        <taxon>Streptophyta</taxon>
        <taxon>Embryophyta</taxon>
        <taxon>Tracheophyta</taxon>
        <taxon>Spermatophyta</taxon>
        <taxon>Magnoliopsida</taxon>
        <taxon>Liliopsida</taxon>
        <taxon>Poales</taxon>
        <taxon>Poaceae</taxon>
        <taxon>PACMAD clade</taxon>
        <taxon>Arundinoideae</taxon>
        <taxon>Arundineae</taxon>
        <taxon>Arundo</taxon>
    </lineage>
</organism>
<name>A0A0A9FBL5_ARUDO</name>
<reference evidence="1" key="1">
    <citation type="submission" date="2014-09" db="EMBL/GenBank/DDBJ databases">
        <authorList>
            <person name="Magalhaes I.L.F."/>
            <person name="Oliveira U."/>
            <person name="Santos F.R."/>
            <person name="Vidigal T.H.D.A."/>
            <person name="Brescovit A.D."/>
            <person name="Santos A.J."/>
        </authorList>
    </citation>
    <scope>NUCLEOTIDE SEQUENCE</scope>
    <source>
        <tissue evidence="1">Shoot tissue taken approximately 20 cm above the soil surface</tissue>
    </source>
</reference>
<dbReference type="AlphaFoldDB" id="A0A0A9FBL5"/>